<evidence type="ECO:0000313" key="2">
    <source>
        <dbReference type="Proteomes" id="UP000199150"/>
    </source>
</evidence>
<dbReference type="InterPro" id="IPR021473">
    <property type="entry name" value="DUF3126"/>
</dbReference>
<dbReference type="Pfam" id="PF11324">
    <property type="entry name" value="DUF3126"/>
    <property type="match status" value="1"/>
</dbReference>
<dbReference type="EMBL" id="FMTS01000004">
    <property type="protein sequence ID" value="SCW66374.1"/>
    <property type="molecule type" value="Genomic_DNA"/>
</dbReference>
<evidence type="ECO:0008006" key="3">
    <source>
        <dbReference type="Google" id="ProtNLM"/>
    </source>
</evidence>
<proteinExistence type="predicted"/>
<name>A0A1G4SB00_9CAUL</name>
<keyword evidence="2" id="KW-1185">Reference proteome</keyword>
<reference evidence="2" key="1">
    <citation type="submission" date="2016-10" db="EMBL/GenBank/DDBJ databases">
        <authorList>
            <person name="Varghese N."/>
            <person name="Submissions S."/>
        </authorList>
    </citation>
    <scope>NUCLEOTIDE SEQUENCE [LARGE SCALE GENOMIC DNA]</scope>
    <source>
        <strain evidence="2">CGMCC 1.3431</strain>
    </source>
</reference>
<dbReference type="OrthoDB" id="7632283at2"/>
<dbReference type="STRING" id="260084.SAMN02927928_2521"/>
<dbReference type="RefSeq" id="WP_090648486.1">
    <property type="nucleotide sequence ID" value="NZ_CBCRYE010000002.1"/>
</dbReference>
<protein>
    <recommendedName>
        <fullName evidence="3">DUF3126 domain-containing protein</fullName>
    </recommendedName>
</protein>
<gene>
    <name evidence="1" type="ORF">SAMN02927928_2521</name>
</gene>
<dbReference type="Proteomes" id="UP000199150">
    <property type="component" value="Unassembled WGS sequence"/>
</dbReference>
<evidence type="ECO:0000313" key="1">
    <source>
        <dbReference type="EMBL" id="SCW66374.1"/>
    </source>
</evidence>
<accession>A0A1G4SB00</accession>
<sequence length="66" mass="7594">MTPAEIAKVQDYLFKTFKTKGLEIKPRKQKDSAEVFIDDEFVGVVYVDEDEAGSYLFEMAILKEDL</sequence>
<dbReference type="AlphaFoldDB" id="A0A1G4SB00"/>
<organism evidence="1 2">
    <name type="scientific">Asticcacaulis taihuensis</name>
    <dbReference type="NCBI Taxonomy" id="260084"/>
    <lineage>
        <taxon>Bacteria</taxon>
        <taxon>Pseudomonadati</taxon>
        <taxon>Pseudomonadota</taxon>
        <taxon>Alphaproteobacteria</taxon>
        <taxon>Caulobacterales</taxon>
        <taxon>Caulobacteraceae</taxon>
        <taxon>Asticcacaulis</taxon>
    </lineage>
</organism>